<dbReference type="Proteomes" id="UP000652761">
    <property type="component" value="Unassembled WGS sequence"/>
</dbReference>
<feature type="region of interest" description="Disordered" evidence="1">
    <location>
        <begin position="57"/>
        <end position="94"/>
    </location>
</feature>
<sequence>MSFTTCWGRVEELLVAGELWIDHKKAIFFPFSFASTCTNHPLGVDQSGLNNGFLKNETSSTQKVGRRDSRTWYHDAQEQRDPMNGVRAPGRDLGVDQTMPCLGLRIAWESGPL</sequence>
<name>A0A843VE62_COLES</name>
<gene>
    <name evidence="2" type="ORF">Taro_025407</name>
</gene>
<organism evidence="2 3">
    <name type="scientific">Colocasia esculenta</name>
    <name type="common">Wild taro</name>
    <name type="synonym">Arum esculentum</name>
    <dbReference type="NCBI Taxonomy" id="4460"/>
    <lineage>
        <taxon>Eukaryota</taxon>
        <taxon>Viridiplantae</taxon>
        <taxon>Streptophyta</taxon>
        <taxon>Embryophyta</taxon>
        <taxon>Tracheophyta</taxon>
        <taxon>Spermatophyta</taxon>
        <taxon>Magnoliopsida</taxon>
        <taxon>Liliopsida</taxon>
        <taxon>Araceae</taxon>
        <taxon>Aroideae</taxon>
        <taxon>Colocasieae</taxon>
        <taxon>Colocasia</taxon>
    </lineage>
</organism>
<evidence type="ECO:0000256" key="1">
    <source>
        <dbReference type="SAM" id="MobiDB-lite"/>
    </source>
</evidence>
<dbReference type="AlphaFoldDB" id="A0A843VE62"/>
<comment type="caution">
    <text evidence="2">The sequence shown here is derived from an EMBL/GenBank/DDBJ whole genome shotgun (WGS) entry which is preliminary data.</text>
</comment>
<reference evidence="2" key="1">
    <citation type="submission" date="2017-07" db="EMBL/GenBank/DDBJ databases">
        <title>Taro Niue Genome Assembly and Annotation.</title>
        <authorList>
            <person name="Atibalentja N."/>
            <person name="Keating K."/>
            <person name="Fields C.J."/>
        </authorList>
    </citation>
    <scope>NUCLEOTIDE SEQUENCE</scope>
    <source>
        <strain evidence="2">Niue_2</strain>
        <tissue evidence="2">Leaf</tissue>
    </source>
</reference>
<evidence type="ECO:0000313" key="3">
    <source>
        <dbReference type="Proteomes" id="UP000652761"/>
    </source>
</evidence>
<feature type="compositionally biased region" description="Basic and acidic residues" evidence="1">
    <location>
        <begin position="65"/>
        <end position="81"/>
    </location>
</feature>
<evidence type="ECO:0000313" key="2">
    <source>
        <dbReference type="EMBL" id="MQL92777.1"/>
    </source>
</evidence>
<dbReference type="EMBL" id="NMUH01001485">
    <property type="protein sequence ID" value="MQL92777.1"/>
    <property type="molecule type" value="Genomic_DNA"/>
</dbReference>
<protein>
    <submittedName>
        <fullName evidence="2">Uncharacterized protein</fullName>
    </submittedName>
</protein>
<accession>A0A843VE62</accession>
<proteinExistence type="predicted"/>
<keyword evidence="3" id="KW-1185">Reference proteome</keyword>